<reference evidence="2" key="1">
    <citation type="journal article" date="2014" name="Front. Microbiol.">
        <title>High frequency of phylogenetically diverse reductive dehalogenase-homologous genes in deep subseafloor sedimentary metagenomes.</title>
        <authorList>
            <person name="Kawai M."/>
            <person name="Futagami T."/>
            <person name="Toyoda A."/>
            <person name="Takaki Y."/>
            <person name="Nishi S."/>
            <person name="Hori S."/>
            <person name="Arai W."/>
            <person name="Tsubouchi T."/>
            <person name="Morono Y."/>
            <person name="Uchiyama I."/>
            <person name="Ito T."/>
            <person name="Fujiyama A."/>
            <person name="Inagaki F."/>
            <person name="Takami H."/>
        </authorList>
    </citation>
    <scope>NUCLEOTIDE SEQUENCE</scope>
    <source>
        <strain evidence="2">Expedition CK06-06</strain>
    </source>
</reference>
<dbReference type="EMBL" id="BART01030174">
    <property type="protein sequence ID" value="GAH14971.1"/>
    <property type="molecule type" value="Genomic_DNA"/>
</dbReference>
<gene>
    <name evidence="2" type="ORF">S01H4_52754</name>
</gene>
<comment type="caution">
    <text evidence="2">The sequence shown here is derived from an EMBL/GenBank/DDBJ whole genome shotgun (WGS) entry which is preliminary data.</text>
</comment>
<organism evidence="2">
    <name type="scientific">marine sediment metagenome</name>
    <dbReference type="NCBI Taxonomy" id="412755"/>
    <lineage>
        <taxon>unclassified sequences</taxon>
        <taxon>metagenomes</taxon>
        <taxon>ecological metagenomes</taxon>
    </lineage>
</organism>
<dbReference type="AlphaFoldDB" id="X1D2J8"/>
<sequence length="138" mass="16088">MMLEVLNRKCANWSSYHSFKDNQTQIVFEWEDEKARTLWIKIDKYSKMLNYAQAEILRRLLTHFLEEKIVHATVSSIDTFKNKSGKINSFAKLSRDVSNDTTSDKNDTPPEKERISAVLDQKARDFTKEKVNVDGSIQ</sequence>
<evidence type="ECO:0000313" key="2">
    <source>
        <dbReference type="EMBL" id="GAH14971.1"/>
    </source>
</evidence>
<protein>
    <submittedName>
        <fullName evidence="2">Uncharacterized protein</fullName>
    </submittedName>
</protein>
<accession>X1D2J8</accession>
<evidence type="ECO:0000256" key="1">
    <source>
        <dbReference type="SAM" id="MobiDB-lite"/>
    </source>
</evidence>
<proteinExistence type="predicted"/>
<name>X1D2J8_9ZZZZ</name>
<feature type="non-terminal residue" evidence="2">
    <location>
        <position position="138"/>
    </location>
</feature>
<feature type="region of interest" description="Disordered" evidence="1">
    <location>
        <begin position="95"/>
        <end position="119"/>
    </location>
</feature>